<evidence type="ECO:0000256" key="3">
    <source>
        <dbReference type="ARBA" id="ARBA00022692"/>
    </source>
</evidence>
<feature type="domain" description="T-SNARE coiled-coil homology" evidence="15">
    <location>
        <begin position="186"/>
        <end position="248"/>
    </location>
</feature>
<dbReference type="SMART" id="SM00503">
    <property type="entry name" value="SynN"/>
    <property type="match status" value="1"/>
</dbReference>
<dbReference type="GO" id="GO:0006886">
    <property type="term" value="P:intracellular protein transport"/>
    <property type="evidence" value="ECO:0007669"/>
    <property type="project" value="InterPro"/>
</dbReference>
<evidence type="ECO:0000256" key="5">
    <source>
        <dbReference type="ARBA" id="ARBA00022989"/>
    </source>
</evidence>
<protein>
    <recommendedName>
        <fullName evidence="11">Syntaxin-7</fullName>
    </recommendedName>
</protein>
<dbReference type="EMBL" id="JAODUP010000871">
    <property type="protein sequence ID" value="KAK2143181.1"/>
    <property type="molecule type" value="Genomic_DNA"/>
</dbReference>
<feature type="compositionally biased region" description="Basic and acidic residues" evidence="13">
    <location>
        <begin position="134"/>
        <end position="144"/>
    </location>
</feature>
<dbReference type="GO" id="GO:0000149">
    <property type="term" value="F:SNARE binding"/>
    <property type="evidence" value="ECO:0007669"/>
    <property type="project" value="TreeGrafter"/>
</dbReference>
<keyword evidence="17" id="KW-1185">Reference proteome</keyword>
<reference evidence="16" key="1">
    <citation type="journal article" date="2023" name="Mol. Biol. Evol.">
        <title>Third-Generation Sequencing Reveals the Adaptive Role of the Epigenome in Three Deep-Sea Polychaetes.</title>
        <authorList>
            <person name="Perez M."/>
            <person name="Aroh O."/>
            <person name="Sun Y."/>
            <person name="Lan Y."/>
            <person name="Juniper S.K."/>
            <person name="Young C.R."/>
            <person name="Angers B."/>
            <person name="Qian P.Y."/>
        </authorList>
    </citation>
    <scope>NUCLEOTIDE SEQUENCE</scope>
    <source>
        <strain evidence="16">P08H-3</strain>
    </source>
</reference>
<dbReference type="GO" id="GO:0006906">
    <property type="term" value="P:vesicle fusion"/>
    <property type="evidence" value="ECO:0007669"/>
    <property type="project" value="TreeGrafter"/>
</dbReference>
<organism evidence="16 17">
    <name type="scientific">Paralvinella palmiformis</name>
    <dbReference type="NCBI Taxonomy" id="53620"/>
    <lineage>
        <taxon>Eukaryota</taxon>
        <taxon>Metazoa</taxon>
        <taxon>Spiralia</taxon>
        <taxon>Lophotrochozoa</taxon>
        <taxon>Annelida</taxon>
        <taxon>Polychaeta</taxon>
        <taxon>Sedentaria</taxon>
        <taxon>Canalipalpata</taxon>
        <taxon>Terebellida</taxon>
        <taxon>Terebelliformia</taxon>
        <taxon>Alvinellidae</taxon>
        <taxon>Paralvinella</taxon>
    </lineage>
</organism>
<dbReference type="GO" id="GO:0031201">
    <property type="term" value="C:SNARE complex"/>
    <property type="evidence" value="ECO:0007669"/>
    <property type="project" value="TreeGrafter"/>
</dbReference>
<name>A0AAD9IZ03_9ANNE</name>
<dbReference type="PROSITE" id="PS00914">
    <property type="entry name" value="SYNTAXIN"/>
    <property type="match status" value="1"/>
</dbReference>
<dbReference type="GO" id="GO:0031901">
    <property type="term" value="C:early endosome membrane"/>
    <property type="evidence" value="ECO:0007669"/>
    <property type="project" value="UniProtKB-SubCell"/>
</dbReference>
<dbReference type="PANTHER" id="PTHR19957">
    <property type="entry name" value="SYNTAXIN"/>
    <property type="match status" value="1"/>
</dbReference>
<evidence type="ECO:0000256" key="7">
    <source>
        <dbReference type="ARBA" id="ARBA00023054"/>
    </source>
</evidence>
<evidence type="ECO:0000313" key="17">
    <source>
        <dbReference type="Proteomes" id="UP001208570"/>
    </source>
</evidence>
<dbReference type="PROSITE" id="PS50192">
    <property type="entry name" value="T_SNARE"/>
    <property type="match status" value="1"/>
</dbReference>
<evidence type="ECO:0000256" key="4">
    <source>
        <dbReference type="ARBA" id="ARBA00022753"/>
    </source>
</evidence>
<dbReference type="CDD" id="cd15875">
    <property type="entry name" value="SNARE_syntaxin7"/>
    <property type="match status" value="1"/>
</dbReference>
<dbReference type="Gene3D" id="1.20.58.70">
    <property type="match status" value="1"/>
</dbReference>
<evidence type="ECO:0000256" key="14">
    <source>
        <dbReference type="SAM" id="Phobius"/>
    </source>
</evidence>
<keyword evidence="7" id="KW-0175">Coiled coil</keyword>
<dbReference type="Gene3D" id="1.20.5.110">
    <property type="match status" value="1"/>
</dbReference>
<feature type="compositionally biased region" description="Polar residues" evidence="13">
    <location>
        <begin position="12"/>
        <end position="24"/>
    </location>
</feature>
<evidence type="ECO:0000256" key="9">
    <source>
        <dbReference type="ARBA" id="ARBA00037599"/>
    </source>
</evidence>
<dbReference type="AlphaFoldDB" id="A0AAD9IZ03"/>
<dbReference type="Pfam" id="PF05739">
    <property type="entry name" value="SNARE"/>
    <property type="match status" value="1"/>
</dbReference>
<accession>A0AAD9IZ03</accession>
<dbReference type="Pfam" id="PF14523">
    <property type="entry name" value="Syntaxin_2"/>
    <property type="match status" value="1"/>
</dbReference>
<evidence type="ECO:0000256" key="12">
    <source>
        <dbReference type="RuleBase" id="RU003858"/>
    </source>
</evidence>
<comment type="caution">
    <text evidence="16">The sequence shown here is derived from an EMBL/GenBank/DDBJ whole genome shotgun (WGS) entry which is preliminary data.</text>
</comment>
<evidence type="ECO:0000313" key="16">
    <source>
        <dbReference type="EMBL" id="KAK2143181.1"/>
    </source>
</evidence>
<evidence type="ECO:0000256" key="8">
    <source>
        <dbReference type="ARBA" id="ARBA00023136"/>
    </source>
</evidence>
<keyword evidence="6" id="KW-0007">Acetylation</keyword>
<keyword evidence="3 14" id="KW-0812">Transmembrane</keyword>
<dbReference type="FunFam" id="1.20.5.110:FF:000016">
    <property type="entry name" value="Syntaxin 12"/>
    <property type="match status" value="1"/>
</dbReference>
<feature type="region of interest" description="Disordered" evidence="13">
    <location>
        <begin position="1"/>
        <end position="33"/>
    </location>
</feature>
<gene>
    <name evidence="16" type="ORF">LSH36_871g01040</name>
</gene>
<dbReference type="Proteomes" id="UP001208570">
    <property type="component" value="Unassembled WGS sequence"/>
</dbReference>
<dbReference type="InterPro" id="IPR006011">
    <property type="entry name" value="Syntaxin_N"/>
</dbReference>
<feature type="region of interest" description="Disordered" evidence="13">
    <location>
        <begin position="132"/>
        <end position="164"/>
    </location>
</feature>
<comment type="function">
    <text evidence="9">May be involved in protein trafficking from the plasma membrane to the early endosome (EE) as well as in homotypic fusion of endocytic organelles. Mediates the endocytic trafficking from early endosomes to late endosomes and lysosomes.</text>
</comment>
<dbReference type="GO" id="GO:0048278">
    <property type="term" value="P:vesicle docking"/>
    <property type="evidence" value="ECO:0007669"/>
    <property type="project" value="TreeGrafter"/>
</dbReference>
<evidence type="ECO:0000256" key="2">
    <source>
        <dbReference type="ARBA" id="ARBA00022553"/>
    </source>
</evidence>
<comment type="similarity">
    <text evidence="1 12">Belongs to the syntaxin family.</text>
</comment>
<evidence type="ECO:0000256" key="10">
    <source>
        <dbReference type="ARBA" id="ARBA00037832"/>
    </source>
</evidence>
<keyword evidence="5 14" id="KW-1133">Transmembrane helix</keyword>
<dbReference type="InterPro" id="IPR045242">
    <property type="entry name" value="Syntaxin"/>
</dbReference>
<comment type="subcellular location">
    <subcellularLocation>
        <location evidence="10">Early endosome membrane</location>
        <topology evidence="10">Single-pass type IV membrane protein</topology>
    </subcellularLocation>
</comment>
<keyword evidence="2" id="KW-0597">Phosphoprotein</keyword>
<dbReference type="FunFam" id="1.20.58.70:FF:000006">
    <property type="entry name" value="Syntaxin 7"/>
    <property type="match status" value="1"/>
</dbReference>
<dbReference type="GO" id="GO:0005484">
    <property type="term" value="F:SNAP receptor activity"/>
    <property type="evidence" value="ECO:0007669"/>
    <property type="project" value="InterPro"/>
</dbReference>
<proteinExistence type="inferred from homology"/>
<dbReference type="PANTHER" id="PTHR19957:SF411">
    <property type="entry name" value="LD23667P"/>
    <property type="match status" value="1"/>
</dbReference>
<evidence type="ECO:0000259" key="15">
    <source>
        <dbReference type="PROSITE" id="PS50192"/>
    </source>
</evidence>
<keyword evidence="8 14" id="KW-0472">Membrane</keyword>
<evidence type="ECO:0000256" key="6">
    <source>
        <dbReference type="ARBA" id="ARBA00022990"/>
    </source>
</evidence>
<sequence length="282" mass="32104">MANRGSFGSYEQKYSSYQTASNTSDGRDHSNDFTRLSQVVGNNIQKISQNVGQIQRMINQIGTPQDSADLRDKLHQIQHYTGQLAKEANRSLKDLAHLPPPSQQSDQRQWKMQKERLTSEFTSILNSFQAAQRKAAEKEKESVARVKAHSGHSQDPFLDDRKGDDQLVSFDRGVQQSVQMEEDIDLQIIQEREKAIRQLESDIMDVNQIFKDLGMLVHEQGEMVDSIEANVQSTEISVESGTQELQKAREYQKKSRRKKCLLALVGILILIFIILIIYLAAK</sequence>
<dbReference type="InterPro" id="IPR006012">
    <property type="entry name" value="Syntaxin/epimorphin_CS"/>
</dbReference>
<keyword evidence="4" id="KW-0967">Endosome</keyword>
<dbReference type="InterPro" id="IPR000727">
    <property type="entry name" value="T_SNARE_dom"/>
</dbReference>
<dbReference type="InterPro" id="IPR010989">
    <property type="entry name" value="SNARE"/>
</dbReference>
<evidence type="ECO:0000256" key="11">
    <source>
        <dbReference type="ARBA" id="ARBA00040006"/>
    </source>
</evidence>
<dbReference type="SUPFAM" id="SSF47661">
    <property type="entry name" value="t-snare proteins"/>
    <property type="match status" value="1"/>
</dbReference>
<dbReference type="SMART" id="SM00397">
    <property type="entry name" value="t_SNARE"/>
    <property type="match status" value="1"/>
</dbReference>
<feature type="transmembrane region" description="Helical" evidence="14">
    <location>
        <begin position="261"/>
        <end position="281"/>
    </location>
</feature>
<evidence type="ECO:0000256" key="13">
    <source>
        <dbReference type="SAM" id="MobiDB-lite"/>
    </source>
</evidence>
<dbReference type="GO" id="GO:0008021">
    <property type="term" value="C:synaptic vesicle"/>
    <property type="evidence" value="ECO:0007669"/>
    <property type="project" value="TreeGrafter"/>
</dbReference>
<evidence type="ECO:0000256" key="1">
    <source>
        <dbReference type="ARBA" id="ARBA00009063"/>
    </source>
</evidence>